<evidence type="ECO:0000313" key="1">
    <source>
        <dbReference type="EMBL" id="EFM41380.1"/>
    </source>
</evidence>
<protein>
    <submittedName>
        <fullName evidence="1">Uncharacterized protein</fullName>
    </submittedName>
</protein>
<name>E0Q6L5_9BIFI</name>
<gene>
    <name evidence="1" type="ORF">HMPREF0168_0773</name>
</gene>
<sequence length="41" mass="5037">MIRSYHVRPEETNTLHIIGFHAKKLWKNMSDTHWTFFLHGR</sequence>
<reference evidence="1 2" key="1">
    <citation type="submission" date="2010-08" db="EMBL/GenBank/DDBJ databases">
        <authorList>
            <person name="Muzny D."/>
            <person name="Qin X."/>
            <person name="Deng J."/>
            <person name="Jiang H."/>
            <person name="Liu Y."/>
            <person name="Qu J."/>
            <person name="Song X.-Z."/>
            <person name="Zhang L."/>
            <person name="Thornton R."/>
            <person name="Coyle M."/>
            <person name="Francisco L."/>
            <person name="Jackson L."/>
            <person name="Javaid M."/>
            <person name="Korchina V."/>
            <person name="Kovar C."/>
            <person name="Mata R."/>
            <person name="Mathew T."/>
            <person name="Ngo R."/>
            <person name="Nguyen L."/>
            <person name="Nguyen N."/>
            <person name="Okwuonu G."/>
            <person name="Ongeri F."/>
            <person name="Pham C."/>
            <person name="Simmons D."/>
            <person name="Wilczek-Boney K."/>
            <person name="Hale W."/>
            <person name="Jakkamsetti A."/>
            <person name="Pham P."/>
            <person name="Ruth R."/>
            <person name="San Lucas F."/>
            <person name="Warren J."/>
            <person name="Zhang J."/>
            <person name="Zhao Z."/>
            <person name="Zhou C."/>
            <person name="Zhu D."/>
            <person name="Lee S."/>
            <person name="Bess C."/>
            <person name="Blankenburg K."/>
            <person name="Forbes L."/>
            <person name="Fu Q."/>
            <person name="Gubbala S."/>
            <person name="Hirani K."/>
            <person name="Jayaseelan J.C."/>
            <person name="Lara F."/>
            <person name="Munidasa M."/>
            <person name="Palculict T."/>
            <person name="Patil S."/>
            <person name="Pu L.-L."/>
            <person name="Saada N."/>
            <person name="Tang L."/>
            <person name="Weissenberger G."/>
            <person name="Zhu Y."/>
            <person name="Hemphill L."/>
            <person name="Shang Y."/>
            <person name="Youmans B."/>
            <person name="Ayvaz T."/>
            <person name="Ross M."/>
            <person name="Santibanez J."/>
            <person name="Aqrawi P."/>
            <person name="Gross S."/>
            <person name="Joshi V."/>
            <person name="Fowler G."/>
            <person name="Nazareth L."/>
            <person name="Reid J."/>
            <person name="Worley K."/>
            <person name="Petrosino J."/>
            <person name="Highlander S."/>
            <person name="Gibbs R."/>
        </authorList>
    </citation>
    <scope>NUCLEOTIDE SEQUENCE [LARGE SCALE GENOMIC DNA]</scope>
    <source>
        <strain evidence="1 2">ATCC 27679</strain>
    </source>
</reference>
<proteinExistence type="predicted"/>
<dbReference type="AlphaFoldDB" id="E0Q6L5"/>
<comment type="caution">
    <text evidence="1">The sequence shown here is derived from an EMBL/GenBank/DDBJ whole genome shotgun (WGS) entry which is preliminary data.</text>
</comment>
<evidence type="ECO:0000313" key="2">
    <source>
        <dbReference type="Proteomes" id="UP000003323"/>
    </source>
</evidence>
<organism evidence="1 2">
    <name type="scientific">Bifidobacterium dentium ATCC 27679</name>
    <dbReference type="NCBI Taxonomy" id="871562"/>
    <lineage>
        <taxon>Bacteria</taxon>
        <taxon>Bacillati</taxon>
        <taxon>Actinomycetota</taxon>
        <taxon>Actinomycetes</taxon>
        <taxon>Bifidobacteriales</taxon>
        <taxon>Bifidobacteriaceae</taxon>
        <taxon>Bifidobacterium</taxon>
    </lineage>
</organism>
<dbReference type="HOGENOM" id="CLU_3266414_0_0_11"/>
<dbReference type="Proteomes" id="UP000003323">
    <property type="component" value="Unassembled WGS sequence"/>
</dbReference>
<dbReference type="EMBL" id="AEEQ01000009">
    <property type="protein sequence ID" value="EFM41380.1"/>
    <property type="molecule type" value="Genomic_DNA"/>
</dbReference>
<accession>E0Q6L5</accession>